<evidence type="ECO:0000259" key="1">
    <source>
        <dbReference type="Pfam" id="PF03358"/>
    </source>
</evidence>
<organism evidence="2 3">
    <name type="scientific">Hyaloscypha variabilis (strain UAMH 11265 / GT02V1 / F)</name>
    <name type="common">Meliniomyces variabilis</name>
    <dbReference type="NCBI Taxonomy" id="1149755"/>
    <lineage>
        <taxon>Eukaryota</taxon>
        <taxon>Fungi</taxon>
        <taxon>Dikarya</taxon>
        <taxon>Ascomycota</taxon>
        <taxon>Pezizomycotina</taxon>
        <taxon>Leotiomycetes</taxon>
        <taxon>Helotiales</taxon>
        <taxon>Hyaloscyphaceae</taxon>
        <taxon>Hyaloscypha</taxon>
        <taxon>Hyaloscypha variabilis</taxon>
    </lineage>
</organism>
<dbReference type="GO" id="GO:0005829">
    <property type="term" value="C:cytosol"/>
    <property type="evidence" value="ECO:0007669"/>
    <property type="project" value="TreeGrafter"/>
</dbReference>
<dbReference type="InterPro" id="IPR005025">
    <property type="entry name" value="FMN_Rdtase-like_dom"/>
</dbReference>
<name>A0A2J6R5T8_HYAVF</name>
<proteinExistence type="predicted"/>
<evidence type="ECO:0000313" key="2">
    <source>
        <dbReference type="EMBL" id="PMD33890.1"/>
    </source>
</evidence>
<evidence type="ECO:0000313" key="3">
    <source>
        <dbReference type="Proteomes" id="UP000235786"/>
    </source>
</evidence>
<dbReference type="OrthoDB" id="68575at2759"/>
<sequence length="215" mass="23172">MLSPSHPLPRPSGPQIAVIICSGRQPRVGDQVTSFVHSTIQSAFPTANLTTIDLLAWDLPMYNEASIPCEVHDPTHYTQAHTRAWSAEISKYQGFVFVSPQYNWGYPAILKNAIDYLYNEWKGKAAMVVSYGGHGGGKAAVQLKSVLEGVRMRVVETMPALSLKTKAILATAAVGGVLPLKGDGALWGESEKGEVEKAFGGLLKLLEPGEEKKGP</sequence>
<accession>A0A2J6R5T8</accession>
<dbReference type="PANTHER" id="PTHR30543">
    <property type="entry name" value="CHROMATE REDUCTASE"/>
    <property type="match status" value="1"/>
</dbReference>
<dbReference type="Gene3D" id="3.40.50.360">
    <property type="match status" value="1"/>
</dbReference>
<dbReference type="STRING" id="1149755.A0A2J6R5T8"/>
<dbReference type="EMBL" id="KZ613955">
    <property type="protein sequence ID" value="PMD33890.1"/>
    <property type="molecule type" value="Genomic_DNA"/>
</dbReference>
<dbReference type="Pfam" id="PF03358">
    <property type="entry name" value="FMN_red"/>
    <property type="match status" value="1"/>
</dbReference>
<dbReference type="AlphaFoldDB" id="A0A2J6R5T8"/>
<dbReference type="GO" id="GO:0016491">
    <property type="term" value="F:oxidoreductase activity"/>
    <property type="evidence" value="ECO:0007669"/>
    <property type="project" value="InterPro"/>
</dbReference>
<keyword evidence="3" id="KW-1185">Reference proteome</keyword>
<protein>
    <submittedName>
        <fullName evidence="2">Putative NADPH-dependent FMN reductase</fullName>
    </submittedName>
</protein>
<dbReference type="SUPFAM" id="SSF52218">
    <property type="entry name" value="Flavoproteins"/>
    <property type="match status" value="1"/>
</dbReference>
<dbReference type="PANTHER" id="PTHR30543:SF21">
    <property type="entry name" value="NAD(P)H-DEPENDENT FMN REDUCTASE LOT6"/>
    <property type="match status" value="1"/>
</dbReference>
<gene>
    <name evidence="2" type="ORF">L207DRAFT_547840</name>
</gene>
<dbReference type="InterPro" id="IPR050712">
    <property type="entry name" value="NAD(P)H-dep_reductase"/>
</dbReference>
<feature type="domain" description="NADPH-dependent FMN reductase-like" evidence="1">
    <location>
        <begin position="15"/>
        <end position="157"/>
    </location>
</feature>
<dbReference type="GO" id="GO:0010181">
    <property type="term" value="F:FMN binding"/>
    <property type="evidence" value="ECO:0007669"/>
    <property type="project" value="TreeGrafter"/>
</dbReference>
<reference evidence="2 3" key="1">
    <citation type="submission" date="2016-04" db="EMBL/GenBank/DDBJ databases">
        <title>A degradative enzymes factory behind the ericoid mycorrhizal symbiosis.</title>
        <authorList>
            <consortium name="DOE Joint Genome Institute"/>
            <person name="Martino E."/>
            <person name="Morin E."/>
            <person name="Grelet G."/>
            <person name="Kuo A."/>
            <person name="Kohler A."/>
            <person name="Daghino S."/>
            <person name="Barry K."/>
            <person name="Choi C."/>
            <person name="Cichocki N."/>
            <person name="Clum A."/>
            <person name="Copeland A."/>
            <person name="Hainaut M."/>
            <person name="Haridas S."/>
            <person name="Labutti K."/>
            <person name="Lindquist E."/>
            <person name="Lipzen A."/>
            <person name="Khouja H.-R."/>
            <person name="Murat C."/>
            <person name="Ohm R."/>
            <person name="Olson A."/>
            <person name="Spatafora J."/>
            <person name="Veneault-Fourrey C."/>
            <person name="Henrissat B."/>
            <person name="Grigoriev I."/>
            <person name="Martin F."/>
            <person name="Perotto S."/>
        </authorList>
    </citation>
    <scope>NUCLEOTIDE SEQUENCE [LARGE SCALE GENOMIC DNA]</scope>
    <source>
        <strain evidence="2 3">F</strain>
    </source>
</reference>
<dbReference type="InterPro" id="IPR029039">
    <property type="entry name" value="Flavoprotein-like_sf"/>
</dbReference>
<dbReference type="Proteomes" id="UP000235786">
    <property type="component" value="Unassembled WGS sequence"/>
</dbReference>